<sequence length="306" mass="31852">MSDIRFDGRVAIVTGAGGGLGRCHALELARRGAKVVINDLGGSMDGTGGNSEAAEAVVKEIEALGGEAIANGSSVSDEAGVKKMIGDTMDKWGRIDIIIANAGILRDKSFAKMSQQDIDLVLDVHLRGTFMPVHEAWNIMKEQEYGRIVVTTSSTGLYGNFGQANYGAAKLGVVGMMNTLKIEGAKSNIKVNAVCPIAATRMTEGLMSEEALAALKPEYVTPGVMNLVKDDAPTGMILSAGAGAFSMARIVETEGVFVGQGEALTAEAVAAKWDQITDVATTRPAFKSGGEHGQNIFAAVAKGMQG</sequence>
<dbReference type="InterPro" id="IPR002347">
    <property type="entry name" value="SDR_fam"/>
</dbReference>
<dbReference type="eggNOG" id="COG1028">
    <property type="taxonomic scope" value="Bacteria"/>
</dbReference>
<evidence type="ECO:0000313" key="6">
    <source>
        <dbReference type="Proteomes" id="UP000249123"/>
    </source>
</evidence>
<protein>
    <submittedName>
        <fullName evidence="5">3-oxoacyl-ACP reductase</fullName>
    </submittedName>
</protein>
<comment type="caution">
    <text evidence="5">The sequence shown here is derived from an EMBL/GenBank/DDBJ whole genome shotgun (WGS) entry which is preliminary data.</text>
</comment>
<organism evidence="5 6">
    <name type="scientific">Hyphomonas pacifica</name>
    <dbReference type="NCBI Taxonomy" id="1280941"/>
    <lineage>
        <taxon>Bacteria</taxon>
        <taxon>Pseudomonadati</taxon>
        <taxon>Pseudomonadota</taxon>
        <taxon>Alphaproteobacteria</taxon>
        <taxon>Hyphomonadales</taxon>
        <taxon>Hyphomonadaceae</taxon>
        <taxon>Hyphomonas</taxon>
    </lineage>
</organism>
<dbReference type="AlphaFoldDB" id="A0A062TYV0"/>
<dbReference type="Pfam" id="PF00106">
    <property type="entry name" value="adh_short"/>
    <property type="match status" value="1"/>
</dbReference>
<dbReference type="InterPro" id="IPR051687">
    <property type="entry name" value="Peroxisomal_Beta-Oxidation"/>
</dbReference>
<dbReference type="SUPFAM" id="SSF51735">
    <property type="entry name" value="NAD(P)-binding Rossmann-fold domains"/>
    <property type="match status" value="1"/>
</dbReference>
<dbReference type="Gene3D" id="3.40.50.720">
    <property type="entry name" value="NAD(P)-binding Rossmann-like Domain"/>
    <property type="match status" value="1"/>
</dbReference>
<dbReference type="PRINTS" id="PR00080">
    <property type="entry name" value="SDRFAMILY"/>
</dbReference>
<dbReference type="OrthoDB" id="9804774at2"/>
<keyword evidence="2" id="KW-0560">Oxidoreductase</keyword>
<evidence type="ECO:0000313" key="5">
    <source>
        <dbReference type="EMBL" id="RAN31352.1"/>
    </source>
</evidence>
<evidence type="ECO:0000256" key="3">
    <source>
        <dbReference type="RuleBase" id="RU000363"/>
    </source>
</evidence>
<dbReference type="InterPro" id="IPR057326">
    <property type="entry name" value="KR_dom"/>
</dbReference>
<dbReference type="Proteomes" id="UP000249123">
    <property type="component" value="Unassembled WGS sequence"/>
</dbReference>
<dbReference type="PRINTS" id="PR00081">
    <property type="entry name" value="GDHRDH"/>
</dbReference>
<dbReference type="RefSeq" id="WP_034828777.1">
    <property type="nucleotide sequence ID" value="NZ_AWFA01000056.1"/>
</dbReference>
<dbReference type="PANTHER" id="PTHR45024:SF2">
    <property type="entry name" value="SCP2 DOMAIN-CONTAINING PROTEIN"/>
    <property type="match status" value="1"/>
</dbReference>
<dbReference type="SMART" id="SM00822">
    <property type="entry name" value="PKS_KR"/>
    <property type="match status" value="1"/>
</dbReference>
<feature type="domain" description="Ketoreductase" evidence="4">
    <location>
        <begin position="9"/>
        <end position="205"/>
    </location>
</feature>
<gene>
    <name evidence="5" type="ORF">HY3_04485</name>
</gene>
<accession>A0A328JZ52</accession>
<keyword evidence="6" id="KW-1185">Reference proteome</keyword>
<reference evidence="5 6" key="1">
    <citation type="submission" date="2013-04" db="EMBL/GenBank/DDBJ databases">
        <title>Hyphomonas sp. T24B3 Genome Sequencing.</title>
        <authorList>
            <person name="Lai Q."/>
            <person name="Shao Z."/>
        </authorList>
    </citation>
    <scope>NUCLEOTIDE SEQUENCE [LARGE SCALE GENOMIC DNA]</scope>
    <source>
        <strain evidence="5 6">T24B3</strain>
    </source>
</reference>
<dbReference type="STRING" id="1280941.HY2_04785"/>
<evidence type="ECO:0000256" key="1">
    <source>
        <dbReference type="ARBA" id="ARBA00006484"/>
    </source>
</evidence>
<evidence type="ECO:0000259" key="4">
    <source>
        <dbReference type="SMART" id="SM00822"/>
    </source>
</evidence>
<dbReference type="InterPro" id="IPR036291">
    <property type="entry name" value="NAD(P)-bd_dom_sf"/>
</dbReference>
<dbReference type="GO" id="GO:0016491">
    <property type="term" value="F:oxidoreductase activity"/>
    <property type="evidence" value="ECO:0007669"/>
    <property type="project" value="UniProtKB-KW"/>
</dbReference>
<comment type="similarity">
    <text evidence="1 3">Belongs to the short-chain dehydrogenases/reductases (SDR) family.</text>
</comment>
<accession>A0A062TYV0</accession>
<proteinExistence type="inferred from homology"/>
<dbReference type="PANTHER" id="PTHR45024">
    <property type="entry name" value="DEHYDROGENASES, SHORT CHAIN"/>
    <property type="match status" value="1"/>
</dbReference>
<name>A0A062TYV0_9PROT</name>
<dbReference type="EMBL" id="AWFB01000056">
    <property type="protein sequence ID" value="RAN31352.1"/>
    <property type="molecule type" value="Genomic_DNA"/>
</dbReference>
<evidence type="ECO:0000256" key="2">
    <source>
        <dbReference type="ARBA" id="ARBA00023002"/>
    </source>
</evidence>